<dbReference type="EMBL" id="CAJQZP010001196">
    <property type="protein sequence ID" value="CAG5028468.1"/>
    <property type="molecule type" value="Genomic_DNA"/>
</dbReference>
<evidence type="ECO:0000256" key="1">
    <source>
        <dbReference type="ARBA" id="ARBA00009670"/>
    </source>
</evidence>
<evidence type="ECO:0000313" key="4">
    <source>
        <dbReference type="EMBL" id="CAG5028468.1"/>
    </source>
</evidence>
<keyword evidence="2" id="KW-0812">Transmembrane</keyword>
<dbReference type="PANTHER" id="PTHR43173">
    <property type="entry name" value="ABC1 FAMILY PROTEIN"/>
    <property type="match status" value="1"/>
</dbReference>
<dbReference type="GO" id="GO:0005524">
    <property type="term" value="F:ATP binding"/>
    <property type="evidence" value="ECO:0007669"/>
    <property type="project" value="InterPro"/>
</dbReference>
<sequence length="516" mass="60377">MVYRNLSRFVRYGLCGGVAVGSAVVVMKYHETDYDSLAIVRLTRAAYTAFDIGKTYKTMLYSRQWDKNSTEYIQTKSKAHQIGAEKLLELCIANKGVYIKVGQHVGALDYLLPTEYVTTMRILHKDAPKNTVDELYKVIKEDLKKDPSELFIEFDPEPLGTASLAQVHRARLKDGTEVAVKVQHHFVRKNTKIDLQWMEFIINTMSKVFPDFQMQWLVDETKKNITKELDFLQEGKNAEKVSALFRDYKWLKVPKIFWDYSTERVLVMEYVTGGQVNDVKYIDKYKIDKYDLCLKLGDLYSHMIFVSGFVHSDPHPGNILVKKEPEDKDVTVYLLDHGLYAQLSEKFRYHYSKLWLSIIGRDRDEMKIHAEELGIPKDLYGLFACMVTGRPWDVIMKGIDRTKPSSQEKSTFQNELPNFLHHVTQCLEHVNREALLVLKTNDLIRSIEYALGMQERMCGFMVMTKCCTKSIYQLEYKKEKSLIRRQYLNVNYIWSLLILYLYNVFLKLREKFITYS</sequence>
<dbReference type="GO" id="GO:0004672">
    <property type="term" value="F:protein kinase activity"/>
    <property type="evidence" value="ECO:0007669"/>
    <property type="project" value="InterPro"/>
</dbReference>
<dbReference type="InterPro" id="IPR004147">
    <property type="entry name" value="ABC1_dom"/>
</dbReference>
<dbReference type="InterPro" id="IPR051130">
    <property type="entry name" value="Mito_struct-func_regulator"/>
</dbReference>
<gene>
    <name evidence="4" type="ORF">PAPOLLO_LOCUS19055</name>
</gene>
<evidence type="ECO:0000259" key="3">
    <source>
        <dbReference type="PROSITE" id="PS50011"/>
    </source>
</evidence>
<comment type="caution">
    <text evidence="4">The sequence shown here is derived from an EMBL/GenBank/DDBJ whole genome shotgun (WGS) entry which is preliminary data.</text>
</comment>
<comment type="similarity">
    <text evidence="1">Belongs to the protein kinase superfamily. ADCK protein kinase family.</text>
</comment>
<dbReference type="GO" id="GO:0005743">
    <property type="term" value="C:mitochondrial inner membrane"/>
    <property type="evidence" value="ECO:0007669"/>
    <property type="project" value="TreeGrafter"/>
</dbReference>
<dbReference type="Pfam" id="PF03109">
    <property type="entry name" value="ABC1"/>
    <property type="match status" value="1"/>
</dbReference>
<dbReference type="InterPro" id="IPR045307">
    <property type="entry name" value="ADCK1_dom"/>
</dbReference>
<dbReference type="SMART" id="SM00220">
    <property type="entry name" value="S_TKc"/>
    <property type="match status" value="1"/>
</dbReference>
<evidence type="ECO:0000256" key="2">
    <source>
        <dbReference type="SAM" id="Phobius"/>
    </source>
</evidence>
<keyword evidence="2" id="KW-0472">Membrane</keyword>
<name>A0A8S3XK94_PARAO</name>
<keyword evidence="5" id="KW-1185">Reference proteome</keyword>
<feature type="transmembrane region" description="Helical" evidence="2">
    <location>
        <begin position="487"/>
        <end position="506"/>
    </location>
</feature>
<feature type="domain" description="Protein kinase" evidence="3">
    <location>
        <begin position="153"/>
        <end position="516"/>
    </location>
</feature>
<dbReference type="Proteomes" id="UP000691718">
    <property type="component" value="Unassembled WGS sequence"/>
</dbReference>
<evidence type="ECO:0000313" key="5">
    <source>
        <dbReference type="Proteomes" id="UP000691718"/>
    </source>
</evidence>
<dbReference type="InterPro" id="IPR000719">
    <property type="entry name" value="Prot_kinase_dom"/>
</dbReference>
<reference evidence="4" key="1">
    <citation type="submission" date="2021-04" db="EMBL/GenBank/DDBJ databases">
        <authorList>
            <person name="Tunstrom K."/>
        </authorList>
    </citation>
    <scope>NUCLEOTIDE SEQUENCE</scope>
</reference>
<dbReference type="CDD" id="cd13969">
    <property type="entry name" value="ADCK1-like"/>
    <property type="match status" value="1"/>
</dbReference>
<dbReference type="GO" id="GO:0007005">
    <property type="term" value="P:mitochondrion organization"/>
    <property type="evidence" value="ECO:0007669"/>
    <property type="project" value="TreeGrafter"/>
</dbReference>
<dbReference type="AlphaFoldDB" id="A0A8S3XK94"/>
<dbReference type="PROSITE" id="PS50011">
    <property type="entry name" value="PROTEIN_KINASE_DOM"/>
    <property type="match status" value="1"/>
</dbReference>
<proteinExistence type="inferred from homology"/>
<organism evidence="4 5">
    <name type="scientific">Parnassius apollo</name>
    <name type="common">Apollo butterfly</name>
    <name type="synonym">Papilio apollo</name>
    <dbReference type="NCBI Taxonomy" id="110799"/>
    <lineage>
        <taxon>Eukaryota</taxon>
        <taxon>Metazoa</taxon>
        <taxon>Ecdysozoa</taxon>
        <taxon>Arthropoda</taxon>
        <taxon>Hexapoda</taxon>
        <taxon>Insecta</taxon>
        <taxon>Pterygota</taxon>
        <taxon>Neoptera</taxon>
        <taxon>Endopterygota</taxon>
        <taxon>Lepidoptera</taxon>
        <taxon>Glossata</taxon>
        <taxon>Ditrysia</taxon>
        <taxon>Papilionoidea</taxon>
        <taxon>Papilionidae</taxon>
        <taxon>Parnassiinae</taxon>
        <taxon>Parnassini</taxon>
        <taxon>Parnassius</taxon>
        <taxon>Parnassius</taxon>
    </lineage>
</organism>
<protein>
    <submittedName>
        <fullName evidence="4">(apollo) hypothetical protein</fullName>
    </submittedName>
</protein>
<accession>A0A8S3XK94</accession>
<dbReference type="PANTHER" id="PTHR43173:SF19">
    <property type="entry name" value="AARF DOMAIN-CONTAINING PROTEIN KINASE 1"/>
    <property type="match status" value="1"/>
</dbReference>
<keyword evidence="2" id="KW-1133">Transmembrane helix</keyword>
<dbReference type="OrthoDB" id="427480at2759"/>
<dbReference type="GO" id="GO:0055088">
    <property type="term" value="P:lipid homeostasis"/>
    <property type="evidence" value="ECO:0007669"/>
    <property type="project" value="TreeGrafter"/>
</dbReference>